<accession>A0A9X0BJG4</accession>
<protein>
    <submittedName>
        <fullName evidence="1">Uncharacterized protein</fullName>
    </submittedName>
</protein>
<organism evidence="1 2">
    <name type="scientific">Penicillium diatomitis</name>
    <dbReference type="NCBI Taxonomy" id="2819901"/>
    <lineage>
        <taxon>Eukaryota</taxon>
        <taxon>Fungi</taxon>
        <taxon>Dikarya</taxon>
        <taxon>Ascomycota</taxon>
        <taxon>Pezizomycotina</taxon>
        <taxon>Eurotiomycetes</taxon>
        <taxon>Eurotiomycetidae</taxon>
        <taxon>Eurotiales</taxon>
        <taxon>Aspergillaceae</taxon>
        <taxon>Penicillium</taxon>
    </lineage>
</organism>
<evidence type="ECO:0000313" key="1">
    <source>
        <dbReference type="EMBL" id="KAJ5469566.1"/>
    </source>
</evidence>
<gene>
    <name evidence="1" type="ORF">N7539_009184</name>
</gene>
<dbReference type="GeneID" id="81629029"/>
<sequence>MVMGQHGADSAISTPTQPYSIQITMSRERASAAELQTTNYSDNPIWHFSSSDRSAPAENSPQLVQSLAVLDSVKTENSIK</sequence>
<reference evidence="1" key="1">
    <citation type="submission" date="2022-12" db="EMBL/GenBank/DDBJ databases">
        <authorList>
            <person name="Petersen C."/>
        </authorList>
    </citation>
    <scope>NUCLEOTIDE SEQUENCE</scope>
    <source>
        <strain evidence="1">IBT 30728</strain>
    </source>
</reference>
<dbReference type="AlphaFoldDB" id="A0A9X0BJG4"/>
<evidence type="ECO:0000313" key="2">
    <source>
        <dbReference type="Proteomes" id="UP001148312"/>
    </source>
</evidence>
<keyword evidence="2" id="KW-1185">Reference proteome</keyword>
<name>A0A9X0BJG4_9EURO</name>
<dbReference type="EMBL" id="JAPWDQ010000015">
    <property type="protein sequence ID" value="KAJ5469566.1"/>
    <property type="molecule type" value="Genomic_DNA"/>
</dbReference>
<reference evidence="1" key="2">
    <citation type="journal article" date="2023" name="IMA Fungus">
        <title>Comparative genomic study of the Penicillium genus elucidates a diverse pangenome and 15 lateral gene transfer events.</title>
        <authorList>
            <person name="Petersen C."/>
            <person name="Sorensen T."/>
            <person name="Nielsen M.R."/>
            <person name="Sondergaard T.E."/>
            <person name="Sorensen J.L."/>
            <person name="Fitzpatrick D.A."/>
            <person name="Frisvad J.C."/>
            <person name="Nielsen K.L."/>
        </authorList>
    </citation>
    <scope>NUCLEOTIDE SEQUENCE</scope>
    <source>
        <strain evidence="1">IBT 30728</strain>
    </source>
</reference>
<dbReference type="Proteomes" id="UP001148312">
    <property type="component" value="Unassembled WGS sequence"/>
</dbReference>
<dbReference type="RefSeq" id="XP_056786156.1">
    <property type="nucleotide sequence ID" value="XM_056938779.1"/>
</dbReference>
<proteinExistence type="predicted"/>
<comment type="caution">
    <text evidence="1">The sequence shown here is derived from an EMBL/GenBank/DDBJ whole genome shotgun (WGS) entry which is preliminary data.</text>
</comment>